<protein>
    <submittedName>
        <fullName evidence="1">Uncharacterized protein</fullName>
    </submittedName>
</protein>
<keyword evidence="2" id="KW-1185">Reference proteome</keyword>
<dbReference type="Proteomes" id="UP000468707">
    <property type="component" value="Unassembled WGS sequence"/>
</dbReference>
<dbReference type="Gene3D" id="2.60.460.10">
    <property type="entry name" value="protein yfey like domain"/>
    <property type="match status" value="1"/>
</dbReference>
<dbReference type="InterPro" id="IPR038714">
    <property type="entry name" value="YfeY-like_sf"/>
</dbReference>
<evidence type="ECO:0000313" key="1">
    <source>
        <dbReference type="EMBL" id="NDV43643.1"/>
    </source>
</evidence>
<gene>
    <name evidence="1" type="ORF">GTK07_09940</name>
</gene>
<accession>A0A6I5KT56</accession>
<sequence>MKNTAKAIALTLGLILLQSCEKDTTFLITETSVGPMTKTTKVNQLKSVFALDSVVMDTTRIVSGTKSSKIEIYEKGGKHLLSITPSKDSIQSIENVRIMDPRYVSDKGIGLKSTFAELKKKYPIKKIVTTLNSVVIFPKESNLYFTIDKKELPGNLRFTMSNIEEVQIPDEAKLKYLMLGWE</sequence>
<reference evidence="1 2" key="1">
    <citation type="submission" date="2020-01" db="EMBL/GenBank/DDBJ databases">
        <title>Muricauda sediminis sp.nov. 40Bstr401.</title>
        <authorList>
            <person name="Xue Z."/>
            <person name="Zhu S."/>
            <person name="Ren N."/>
            <person name="Chen T."/>
            <person name="Chen X."/>
            <person name="Chen J."/>
            <person name="Yang J."/>
        </authorList>
    </citation>
    <scope>NUCLEOTIDE SEQUENCE [LARGE SCALE GENOMIC DNA]</scope>
    <source>
        <strain evidence="1 2">40Bstr401</strain>
    </source>
</reference>
<dbReference type="AlphaFoldDB" id="A0A6I5KT56"/>
<organism evidence="1 2">
    <name type="scientific">Flagellimonas sediminis</name>
    <dbReference type="NCBI Taxonomy" id="2696468"/>
    <lineage>
        <taxon>Bacteria</taxon>
        <taxon>Pseudomonadati</taxon>
        <taxon>Bacteroidota</taxon>
        <taxon>Flavobacteriia</taxon>
        <taxon>Flavobacteriales</taxon>
        <taxon>Flavobacteriaceae</taxon>
        <taxon>Flagellimonas</taxon>
    </lineage>
</organism>
<dbReference type="PROSITE" id="PS51257">
    <property type="entry name" value="PROKAR_LIPOPROTEIN"/>
    <property type="match status" value="1"/>
</dbReference>
<proteinExistence type="predicted"/>
<name>A0A6I5KT56_9FLAO</name>
<comment type="caution">
    <text evidence="1">The sequence shown here is derived from an EMBL/GenBank/DDBJ whole genome shotgun (WGS) entry which is preliminary data.</text>
</comment>
<dbReference type="EMBL" id="JAAAMI010000004">
    <property type="protein sequence ID" value="NDV43643.1"/>
    <property type="molecule type" value="Genomic_DNA"/>
</dbReference>
<evidence type="ECO:0000313" key="2">
    <source>
        <dbReference type="Proteomes" id="UP000468707"/>
    </source>
</evidence>
<dbReference type="RefSeq" id="WP_163635100.1">
    <property type="nucleotide sequence ID" value="NZ_JAAAMI010000004.1"/>
</dbReference>